<keyword evidence="1" id="KW-0812">Transmembrane</keyword>
<name>A0A9D2AZ07_9SPHI</name>
<proteinExistence type="predicted"/>
<evidence type="ECO:0000256" key="1">
    <source>
        <dbReference type="SAM" id="Phobius"/>
    </source>
</evidence>
<gene>
    <name evidence="2" type="ORF">H9853_10420</name>
</gene>
<comment type="caution">
    <text evidence="2">The sequence shown here is derived from an EMBL/GenBank/DDBJ whole genome shotgun (WGS) entry which is preliminary data.</text>
</comment>
<dbReference type="Pfam" id="PF04341">
    <property type="entry name" value="DUF485"/>
    <property type="match status" value="1"/>
</dbReference>
<dbReference type="Proteomes" id="UP000824156">
    <property type="component" value="Unassembled WGS sequence"/>
</dbReference>
<feature type="transmembrane region" description="Helical" evidence="1">
    <location>
        <begin position="21"/>
        <end position="51"/>
    </location>
</feature>
<dbReference type="EMBL" id="DXEZ01000293">
    <property type="protein sequence ID" value="HIX55432.1"/>
    <property type="molecule type" value="Genomic_DNA"/>
</dbReference>
<accession>A0A9D2AZ07</accession>
<evidence type="ECO:0000313" key="3">
    <source>
        <dbReference type="Proteomes" id="UP000824156"/>
    </source>
</evidence>
<keyword evidence="1" id="KW-0472">Membrane</keyword>
<sequence>MLDNQNMEEPAWVSKKKAKIGVYLFFIYLLFYAGFVCIGVVNYELLALIVYKGVNLAIIYGVGLILFAVILGVVYNYLCNKIEKQGVLGKEALNDI</sequence>
<dbReference type="InterPro" id="IPR007436">
    <property type="entry name" value="DUF485"/>
</dbReference>
<protein>
    <submittedName>
        <fullName evidence="2">DUF485 domain-containing protein</fullName>
    </submittedName>
</protein>
<evidence type="ECO:0000313" key="2">
    <source>
        <dbReference type="EMBL" id="HIX55432.1"/>
    </source>
</evidence>
<organism evidence="2 3">
    <name type="scientific">Candidatus Sphingobacterium stercoripullorum</name>
    <dbReference type="NCBI Taxonomy" id="2838759"/>
    <lineage>
        <taxon>Bacteria</taxon>
        <taxon>Pseudomonadati</taxon>
        <taxon>Bacteroidota</taxon>
        <taxon>Sphingobacteriia</taxon>
        <taxon>Sphingobacteriales</taxon>
        <taxon>Sphingobacteriaceae</taxon>
        <taxon>Sphingobacterium</taxon>
    </lineage>
</organism>
<keyword evidence="1" id="KW-1133">Transmembrane helix</keyword>
<dbReference type="AlphaFoldDB" id="A0A9D2AZ07"/>
<feature type="transmembrane region" description="Helical" evidence="1">
    <location>
        <begin position="57"/>
        <end position="78"/>
    </location>
</feature>
<reference evidence="2" key="1">
    <citation type="journal article" date="2021" name="PeerJ">
        <title>Extensive microbial diversity within the chicken gut microbiome revealed by metagenomics and culture.</title>
        <authorList>
            <person name="Gilroy R."/>
            <person name="Ravi A."/>
            <person name="Getino M."/>
            <person name="Pursley I."/>
            <person name="Horton D.L."/>
            <person name="Alikhan N.F."/>
            <person name="Baker D."/>
            <person name="Gharbi K."/>
            <person name="Hall N."/>
            <person name="Watson M."/>
            <person name="Adriaenssens E.M."/>
            <person name="Foster-Nyarko E."/>
            <person name="Jarju S."/>
            <person name="Secka A."/>
            <person name="Antonio M."/>
            <person name="Oren A."/>
            <person name="Chaudhuri R.R."/>
            <person name="La Ragione R."/>
            <person name="Hildebrand F."/>
            <person name="Pallen M.J."/>
        </authorList>
    </citation>
    <scope>NUCLEOTIDE SEQUENCE</scope>
    <source>
        <strain evidence="2">1719</strain>
    </source>
</reference>
<reference evidence="2" key="2">
    <citation type="submission" date="2021-04" db="EMBL/GenBank/DDBJ databases">
        <authorList>
            <person name="Gilroy R."/>
        </authorList>
    </citation>
    <scope>NUCLEOTIDE SEQUENCE</scope>
    <source>
        <strain evidence="2">1719</strain>
    </source>
</reference>